<reference evidence="1" key="1">
    <citation type="journal article" date="2012" name="Science">
        <title>Fermentation, hydrogen, and sulfur metabolism in multiple uncultivated bacterial phyla.</title>
        <authorList>
            <person name="Wrighton K.C."/>
            <person name="Thomas B.C."/>
            <person name="Sharon I."/>
            <person name="Miller C.S."/>
            <person name="Castelle C.J."/>
            <person name="VerBerkmoes N.C."/>
            <person name="Wilkins M.J."/>
            <person name="Hettich R.L."/>
            <person name="Lipton M.S."/>
            <person name="Williams K.H."/>
            <person name="Long P.E."/>
            <person name="Banfield J.F."/>
        </authorList>
    </citation>
    <scope>NUCLEOTIDE SEQUENCE [LARGE SCALE GENOMIC DNA]</scope>
</reference>
<accession>K1XYJ8</accession>
<organism evidence="1">
    <name type="scientific">uncultured bacterium</name>
    <name type="common">gcode 4</name>
    <dbReference type="NCBI Taxonomy" id="1234023"/>
    <lineage>
        <taxon>Bacteria</taxon>
        <taxon>environmental samples</taxon>
    </lineage>
</organism>
<protein>
    <submittedName>
        <fullName evidence="1">Uncharacterized protein</fullName>
    </submittedName>
</protein>
<comment type="caution">
    <text evidence="1">The sequence shown here is derived from an EMBL/GenBank/DDBJ whole genome shotgun (WGS) entry which is preliminary data.</text>
</comment>
<dbReference type="EMBL" id="AMFJ01036064">
    <property type="protein sequence ID" value="EKD25438.1"/>
    <property type="molecule type" value="Genomic_DNA"/>
</dbReference>
<sequence>MGQNSELQMTSKWAETEKSELCIGFTWLQSNNKNNLQSTTSKTSKRRKITTLAIAIWSK</sequence>
<gene>
    <name evidence="1" type="ORF">ACD_80C00057G0006</name>
</gene>
<name>K1XYJ8_9BACT</name>
<proteinExistence type="predicted"/>
<dbReference type="AlphaFoldDB" id="K1XYJ8"/>
<evidence type="ECO:0000313" key="1">
    <source>
        <dbReference type="EMBL" id="EKD25438.1"/>
    </source>
</evidence>